<dbReference type="EMBL" id="JAYWIO010000007">
    <property type="protein sequence ID" value="KAK7252700.1"/>
    <property type="molecule type" value="Genomic_DNA"/>
</dbReference>
<evidence type="ECO:0000256" key="1">
    <source>
        <dbReference type="ARBA" id="ARBA00009861"/>
    </source>
</evidence>
<dbReference type="GO" id="GO:0016747">
    <property type="term" value="F:acyltransferase activity, transferring groups other than amino-acyl groups"/>
    <property type="evidence" value="ECO:0007669"/>
    <property type="project" value="TreeGrafter"/>
</dbReference>
<accession>A0AAN9EBK9</accession>
<evidence type="ECO:0000313" key="2">
    <source>
        <dbReference type="EMBL" id="KAK7252700.1"/>
    </source>
</evidence>
<proteinExistence type="inferred from homology"/>
<dbReference type="PANTHER" id="PTHR31642:SF299">
    <property type="entry name" value="OS02G0653400 PROTEIN"/>
    <property type="match status" value="1"/>
</dbReference>
<dbReference type="InterPro" id="IPR050317">
    <property type="entry name" value="Plant_Fungal_Acyltransferase"/>
</dbReference>
<keyword evidence="3" id="KW-1185">Reference proteome</keyword>
<gene>
    <name evidence="2" type="ORF">RIF29_36841</name>
</gene>
<dbReference type="AlphaFoldDB" id="A0AAN9EBK9"/>
<sequence length="372" mass="42068">MGDEHANDGGFPELQIVSIMSVPPLKVTEPRRIRQVLFSDPSSEAKNIHGCYQICLYYEKLSEEEHDDDDKHLAGWIVESLGKALLEHPLLAGRLHRREGDDFEIVSNDSGVRLLEAVYPITLSEFLELNEMENHEAELVFWKEIDNQFPQFSPLFYVQVTNFRRGGYAIGICCSLLLAEVFIADNFLEKWAQIHNKQLLSQNEGNHQVPIFGHLHVKNPDPFPSHMISRTLTTNEVESFVFKITTTTTEDVDFNEGMLKELAMLCVEDSEEKLHRKMGSGFSLLVKESTEEVIKVESCSKEVQGMKLKNQVTCTAWKDFGGYEVAFEEGNMPVRVSWWIGSVADGHVMALPCPKENVSAVIVVSPPLEAQL</sequence>
<dbReference type="Proteomes" id="UP001372338">
    <property type="component" value="Unassembled WGS sequence"/>
</dbReference>
<organism evidence="2 3">
    <name type="scientific">Crotalaria pallida</name>
    <name type="common">Smooth rattlebox</name>
    <name type="synonym">Crotalaria striata</name>
    <dbReference type="NCBI Taxonomy" id="3830"/>
    <lineage>
        <taxon>Eukaryota</taxon>
        <taxon>Viridiplantae</taxon>
        <taxon>Streptophyta</taxon>
        <taxon>Embryophyta</taxon>
        <taxon>Tracheophyta</taxon>
        <taxon>Spermatophyta</taxon>
        <taxon>Magnoliopsida</taxon>
        <taxon>eudicotyledons</taxon>
        <taxon>Gunneridae</taxon>
        <taxon>Pentapetalae</taxon>
        <taxon>rosids</taxon>
        <taxon>fabids</taxon>
        <taxon>Fabales</taxon>
        <taxon>Fabaceae</taxon>
        <taxon>Papilionoideae</taxon>
        <taxon>50 kb inversion clade</taxon>
        <taxon>genistoids sensu lato</taxon>
        <taxon>core genistoids</taxon>
        <taxon>Crotalarieae</taxon>
        <taxon>Crotalaria</taxon>
    </lineage>
</organism>
<comment type="similarity">
    <text evidence="1">Belongs to the plant acyltransferase family.</text>
</comment>
<dbReference type="Pfam" id="PF02458">
    <property type="entry name" value="Transferase"/>
    <property type="match status" value="1"/>
</dbReference>
<dbReference type="PANTHER" id="PTHR31642">
    <property type="entry name" value="TRICHOTHECENE 3-O-ACETYLTRANSFERASE"/>
    <property type="match status" value="1"/>
</dbReference>
<name>A0AAN9EBK9_CROPI</name>
<evidence type="ECO:0000313" key="3">
    <source>
        <dbReference type="Proteomes" id="UP001372338"/>
    </source>
</evidence>
<protein>
    <submittedName>
        <fullName evidence="2">Uncharacterized protein</fullName>
    </submittedName>
</protein>
<dbReference type="Gene3D" id="3.30.559.10">
    <property type="entry name" value="Chloramphenicol acetyltransferase-like domain"/>
    <property type="match status" value="1"/>
</dbReference>
<dbReference type="InterPro" id="IPR023213">
    <property type="entry name" value="CAT-like_dom_sf"/>
</dbReference>
<comment type="caution">
    <text evidence="2">The sequence shown here is derived from an EMBL/GenBank/DDBJ whole genome shotgun (WGS) entry which is preliminary data.</text>
</comment>
<reference evidence="2 3" key="1">
    <citation type="submission" date="2024-01" db="EMBL/GenBank/DDBJ databases">
        <title>The genomes of 5 underutilized Papilionoideae crops provide insights into root nodulation and disease resistanc.</title>
        <authorList>
            <person name="Yuan L."/>
        </authorList>
    </citation>
    <scope>NUCLEOTIDE SEQUENCE [LARGE SCALE GENOMIC DNA]</scope>
    <source>
        <strain evidence="2">ZHUSHIDOU_FW_LH</strain>
        <tissue evidence="2">Leaf</tissue>
    </source>
</reference>